<evidence type="ECO:0000313" key="1">
    <source>
        <dbReference type="EMBL" id="VBB86947.1"/>
    </source>
</evidence>
<organism evidence="1 2">
    <name type="scientific">Podospora comata</name>
    <dbReference type="NCBI Taxonomy" id="48703"/>
    <lineage>
        <taxon>Eukaryota</taxon>
        <taxon>Fungi</taxon>
        <taxon>Dikarya</taxon>
        <taxon>Ascomycota</taxon>
        <taxon>Pezizomycotina</taxon>
        <taxon>Sordariomycetes</taxon>
        <taxon>Sordariomycetidae</taxon>
        <taxon>Sordariales</taxon>
        <taxon>Podosporaceae</taxon>
        <taxon>Podospora</taxon>
    </lineage>
</organism>
<reference evidence="1" key="1">
    <citation type="submission" date="2018-02" db="EMBL/GenBank/DDBJ databases">
        <authorList>
            <person name="Silar P."/>
        </authorList>
    </citation>
    <scope>NUCLEOTIDE SEQUENCE [LARGE SCALE GENOMIC DNA]</scope>
    <source>
        <strain evidence="1">T</strain>
    </source>
</reference>
<gene>
    <name evidence="1" type="ORF">PODCO_709544</name>
</gene>
<dbReference type="EMBL" id="LR026970">
    <property type="protein sequence ID" value="VBB86947.1"/>
    <property type="molecule type" value="Genomic_DNA"/>
</dbReference>
<name>A0ABY6SL77_PODCO</name>
<evidence type="ECO:0000313" key="2">
    <source>
        <dbReference type="Proteomes" id="UP000280685"/>
    </source>
</evidence>
<dbReference type="Proteomes" id="UP000280685">
    <property type="component" value="Chromosome 7"/>
</dbReference>
<proteinExistence type="predicted"/>
<protein>
    <submittedName>
        <fullName evidence="1">Uncharacterized protein</fullName>
    </submittedName>
</protein>
<keyword evidence="2" id="KW-1185">Reference proteome</keyword>
<accession>A0ABY6SL77</accession>
<sequence length="186" mass="20991">MARILSGGIGEKVTTTRILPSTMNRKYDGVDEVKFLRSWAYYWHDFSKEAFARLAKLGTRNKEIESPETRLRRLHHGCIGSRIAVHGIFTPTEDSGQQTTIDALADLVIGLLALWASTSLGQSIQECTRELARTDECADVINPNACYNMYRFNSARTLSCIEGKDDAERKRKVDLAQRFDVLTSRC</sequence>